<dbReference type="HOGENOM" id="CLU_017730_1_0_5"/>
<dbReference type="PATRIC" id="fig|565050.3.peg.2762"/>
<dbReference type="RefSeq" id="WP_010920585.1">
    <property type="nucleotide sequence ID" value="NC_011916.1"/>
</dbReference>
<keyword evidence="4" id="KW-1185">Reference proteome</keyword>
<sequence length="394" mass="43086">MPRLWSALDERSEAGQPGQAWNAITVGASTHKVTQTEGAAGAPLAPAGDLSPHSKTASWSSTWPLKPDLVLEGGNLLLDHRPPAMATADLSLLTTHHTPAERHFSTFEATSAAAALAARMAAQVWSAYPDYWPETIRALLVSSARWTPAMLRHLPELPSKSDYETLFRRYGYGVPDLTRARRSANDAVTLIAQGLITPYTHSATRGAAAVHNEIRLHALPWPRETLRRLRGRDVTLRVALSTFVEPNPAEAARGRKLGYGSHGLRFKLKRADETEGRFRLRINKAAATDDEPPVRGGVADDDGWRFGQRRRDVGSLHIDELTCPASDLARRDILGVYPVGGWWKTKLRPDAEELPQARYALVVDIDAGGSEVNLYAEAQAEIAAQIAAQAEVEI</sequence>
<organism evidence="3 4">
    <name type="scientific">Caulobacter vibrioides (strain NA1000 / CB15N)</name>
    <name type="common">Caulobacter crescentus</name>
    <dbReference type="NCBI Taxonomy" id="565050"/>
    <lineage>
        <taxon>Bacteria</taxon>
        <taxon>Pseudomonadati</taxon>
        <taxon>Pseudomonadota</taxon>
        <taxon>Alphaproteobacteria</taxon>
        <taxon>Caulobacterales</taxon>
        <taxon>Caulobacteraceae</taxon>
        <taxon>Caulobacter</taxon>
    </lineage>
</organism>
<evidence type="ECO:0000313" key="4">
    <source>
        <dbReference type="Proteomes" id="UP000001364"/>
    </source>
</evidence>
<dbReference type="GO" id="GO:0004252">
    <property type="term" value="F:serine-type endopeptidase activity"/>
    <property type="evidence" value="ECO:0007669"/>
    <property type="project" value="InterPro"/>
</dbReference>
<accession>A0A0H3CBM3</accession>
<dbReference type="InterPro" id="IPR000209">
    <property type="entry name" value="Peptidase_S8/S53_dom"/>
</dbReference>
<dbReference type="RefSeq" id="YP_002518202.1">
    <property type="nucleotide sequence ID" value="NC_011916.1"/>
</dbReference>
<dbReference type="Proteomes" id="UP000001364">
    <property type="component" value="Chromosome"/>
</dbReference>
<dbReference type="OrthoDB" id="9768989at2"/>
<dbReference type="AlphaFoldDB" id="A0A0H3CBM3"/>
<evidence type="ECO:0000256" key="1">
    <source>
        <dbReference type="SAM" id="MobiDB-lite"/>
    </source>
</evidence>
<dbReference type="InterPro" id="IPR036852">
    <property type="entry name" value="Peptidase_S8/S53_dom_sf"/>
</dbReference>
<protein>
    <submittedName>
        <fullName evidence="3">Peptidase S8 family protein</fullName>
    </submittedName>
</protein>
<dbReference type="KEGG" id="ccs:CCNA_02829"/>
<feature type="domain" description="Peptidase S8/S53" evidence="2">
    <location>
        <begin position="11"/>
        <end position="173"/>
    </location>
</feature>
<feature type="region of interest" description="Disordered" evidence="1">
    <location>
        <begin position="40"/>
        <end position="60"/>
    </location>
</feature>
<dbReference type="Pfam" id="PF00082">
    <property type="entry name" value="Peptidase_S8"/>
    <property type="match status" value="1"/>
</dbReference>
<dbReference type="Gene3D" id="3.40.50.200">
    <property type="entry name" value="Peptidase S8/S53 domain"/>
    <property type="match status" value="1"/>
</dbReference>
<dbReference type="GO" id="GO:0006508">
    <property type="term" value="P:proteolysis"/>
    <property type="evidence" value="ECO:0007669"/>
    <property type="project" value="InterPro"/>
</dbReference>
<proteinExistence type="predicted"/>
<reference evidence="3 4" key="1">
    <citation type="journal article" date="2010" name="J. Bacteriol.">
        <title>The genetic basis of laboratory adaptation in Caulobacter crescentus.</title>
        <authorList>
            <person name="Marks M.E."/>
            <person name="Castro-Rojas C.M."/>
            <person name="Teiling C."/>
            <person name="Du L."/>
            <person name="Kapatral V."/>
            <person name="Walunas T.L."/>
            <person name="Crosson S."/>
        </authorList>
    </citation>
    <scope>NUCLEOTIDE SEQUENCE [LARGE SCALE GENOMIC DNA]</scope>
    <source>
        <strain evidence="4">NA1000 / CB15N</strain>
    </source>
</reference>
<name>A0A0H3CBM3_CAUVN</name>
<evidence type="ECO:0000313" key="3">
    <source>
        <dbReference type="EMBL" id="ACL96294.1"/>
    </source>
</evidence>
<dbReference type="GeneID" id="7331154"/>
<gene>
    <name evidence="3" type="ordered locus">CCNA_02829</name>
</gene>
<evidence type="ECO:0000259" key="2">
    <source>
        <dbReference type="Pfam" id="PF00082"/>
    </source>
</evidence>
<dbReference type="EMBL" id="CP001340">
    <property type="protein sequence ID" value="ACL96294.1"/>
    <property type="molecule type" value="Genomic_DNA"/>
</dbReference>
<dbReference type="SUPFAM" id="SSF52743">
    <property type="entry name" value="Subtilisin-like"/>
    <property type="match status" value="1"/>
</dbReference>
<dbReference type="PhylomeDB" id="A0A0H3CBM3"/>